<evidence type="ECO:0000256" key="4">
    <source>
        <dbReference type="ARBA" id="ARBA00022490"/>
    </source>
</evidence>
<dbReference type="NCBIfam" id="TIGR00398">
    <property type="entry name" value="metG"/>
    <property type="match status" value="1"/>
</dbReference>
<dbReference type="SUPFAM" id="SSF50249">
    <property type="entry name" value="Nucleic acid-binding proteins"/>
    <property type="match status" value="1"/>
</dbReference>
<proteinExistence type="inferred from homology"/>
<dbReference type="InterPro" id="IPR002547">
    <property type="entry name" value="tRNA-bd_dom"/>
</dbReference>
<evidence type="ECO:0000313" key="17">
    <source>
        <dbReference type="EMBL" id="WOF15795.1"/>
    </source>
</evidence>
<feature type="binding site" evidence="15">
    <location>
        <position position="160"/>
    </location>
    <ligand>
        <name>Zn(2+)</name>
        <dbReference type="ChEBI" id="CHEBI:29105"/>
    </ligand>
</feature>
<dbReference type="InterPro" id="IPR014758">
    <property type="entry name" value="Met-tRNA_synth"/>
</dbReference>
<dbReference type="InterPro" id="IPR004495">
    <property type="entry name" value="Met-tRNA-synth_bsu_C"/>
</dbReference>
<dbReference type="GO" id="GO:0005524">
    <property type="term" value="F:ATP binding"/>
    <property type="evidence" value="ECO:0007669"/>
    <property type="project" value="UniProtKB-UniRule"/>
</dbReference>
<dbReference type="GeneID" id="85229172"/>
<dbReference type="RefSeq" id="WP_317137368.1">
    <property type="nucleotide sequence ID" value="NZ_CP043875.1"/>
</dbReference>
<evidence type="ECO:0000313" key="18">
    <source>
        <dbReference type="Proteomes" id="UP001301797"/>
    </source>
</evidence>
<evidence type="ECO:0000256" key="8">
    <source>
        <dbReference type="ARBA" id="ARBA00022741"/>
    </source>
</evidence>
<keyword evidence="5 15" id="KW-0820">tRNA-binding</keyword>
<evidence type="ECO:0000256" key="11">
    <source>
        <dbReference type="ARBA" id="ARBA00022884"/>
    </source>
</evidence>
<dbReference type="CDD" id="cd02800">
    <property type="entry name" value="tRNA_bind_EcMetRS_like"/>
    <property type="match status" value="1"/>
</dbReference>
<dbReference type="SUPFAM" id="SSF52374">
    <property type="entry name" value="Nucleotidylyl transferase"/>
    <property type="match status" value="1"/>
</dbReference>
<evidence type="ECO:0000256" key="12">
    <source>
        <dbReference type="ARBA" id="ARBA00022917"/>
    </source>
</evidence>
<keyword evidence="6 15" id="KW-0436">Ligase</keyword>
<dbReference type="GO" id="GO:0017101">
    <property type="term" value="C:aminoacyl-tRNA synthetase multienzyme complex"/>
    <property type="evidence" value="ECO:0007669"/>
    <property type="project" value="TreeGrafter"/>
</dbReference>
<comment type="similarity">
    <text evidence="15">Belongs to the class-I aminoacyl-tRNA synthetase family. MetG type 1 subfamily.</text>
</comment>
<keyword evidence="8 15" id="KW-0547">Nucleotide-binding</keyword>
<dbReference type="FunFam" id="2.20.28.20:FF:000001">
    <property type="entry name" value="Methionine--tRNA ligase"/>
    <property type="match status" value="1"/>
</dbReference>
<dbReference type="NCBIfam" id="NF001100">
    <property type="entry name" value="PRK00133.1"/>
    <property type="match status" value="1"/>
</dbReference>
<dbReference type="GO" id="GO:0006431">
    <property type="term" value="P:methionyl-tRNA aminoacylation"/>
    <property type="evidence" value="ECO:0007669"/>
    <property type="project" value="UniProtKB-UniRule"/>
</dbReference>
<keyword evidence="11 15" id="KW-0694">RNA-binding</keyword>
<dbReference type="KEGG" id="mefw:F1737_03345"/>
<dbReference type="Proteomes" id="UP001301797">
    <property type="component" value="Chromosome"/>
</dbReference>
<dbReference type="PANTHER" id="PTHR45765:SF1">
    <property type="entry name" value="METHIONINE--TRNA LIGASE, CYTOPLASMIC"/>
    <property type="match status" value="1"/>
</dbReference>
<feature type="binding site" evidence="15">
    <location>
        <position position="329"/>
    </location>
    <ligand>
        <name>ATP</name>
        <dbReference type="ChEBI" id="CHEBI:30616"/>
    </ligand>
</feature>
<dbReference type="EMBL" id="CP043875">
    <property type="protein sequence ID" value="WOF15795.1"/>
    <property type="molecule type" value="Genomic_DNA"/>
</dbReference>
<keyword evidence="9 15" id="KW-0862">Zinc</keyword>
<keyword evidence="4 15" id="KW-0963">Cytoplasm</keyword>
<feature type="binding site" evidence="15">
    <location>
        <position position="144"/>
    </location>
    <ligand>
        <name>Zn(2+)</name>
        <dbReference type="ChEBI" id="CHEBI:29105"/>
    </ligand>
</feature>
<dbReference type="InterPro" id="IPR012340">
    <property type="entry name" value="NA-bd_OB-fold"/>
</dbReference>
<comment type="subunit">
    <text evidence="3 15">Homodimer.</text>
</comment>
<dbReference type="CDD" id="cd00814">
    <property type="entry name" value="MetRS_core"/>
    <property type="match status" value="1"/>
</dbReference>
<evidence type="ECO:0000256" key="3">
    <source>
        <dbReference type="ARBA" id="ARBA00011738"/>
    </source>
</evidence>
<dbReference type="GO" id="GO:0005829">
    <property type="term" value="C:cytosol"/>
    <property type="evidence" value="ECO:0007669"/>
    <property type="project" value="TreeGrafter"/>
</dbReference>
<dbReference type="PROSITE" id="PS50886">
    <property type="entry name" value="TRBD"/>
    <property type="match status" value="1"/>
</dbReference>
<evidence type="ECO:0000256" key="15">
    <source>
        <dbReference type="HAMAP-Rule" id="MF_00098"/>
    </source>
</evidence>
<protein>
    <recommendedName>
        <fullName evidence="15">Methionine--tRNA ligase</fullName>
        <ecNumber evidence="15">6.1.1.10</ecNumber>
    </recommendedName>
    <alternativeName>
        <fullName evidence="15">Methionyl-tRNA synthetase</fullName>
        <shortName evidence="15">MetRS</shortName>
    </alternativeName>
</protein>
<dbReference type="PANTHER" id="PTHR45765">
    <property type="entry name" value="METHIONINE--TRNA LIGASE"/>
    <property type="match status" value="1"/>
</dbReference>
<dbReference type="HAMAP" id="MF_00098">
    <property type="entry name" value="Met_tRNA_synth_type1"/>
    <property type="match status" value="1"/>
</dbReference>
<evidence type="ECO:0000259" key="16">
    <source>
        <dbReference type="PROSITE" id="PS50886"/>
    </source>
</evidence>
<keyword evidence="13 15" id="KW-0030">Aminoacyl-tRNA synthetase</keyword>
<dbReference type="Gene3D" id="3.40.50.620">
    <property type="entry name" value="HUPs"/>
    <property type="match status" value="1"/>
</dbReference>
<dbReference type="NCBIfam" id="TIGR00399">
    <property type="entry name" value="metG_C_term"/>
    <property type="match status" value="1"/>
</dbReference>
<keyword evidence="7 15" id="KW-0479">Metal-binding</keyword>
<dbReference type="PRINTS" id="PR01041">
    <property type="entry name" value="TRNASYNTHMET"/>
</dbReference>
<dbReference type="InterPro" id="IPR023458">
    <property type="entry name" value="Met-tRNA_ligase_1"/>
</dbReference>
<reference evidence="17 18" key="1">
    <citation type="submission" date="2019-09" db="EMBL/GenBank/DDBJ databases">
        <title>The complete genome of Methanoplanus sp. FWC-SCC4.</title>
        <authorList>
            <person name="Chen S.-C."/>
            <person name="Zhou Y.-Z."/>
            <person name="Lai M.-C."/>
        </authorList>
    </citation>
    <scope>NUCLEOTIDE SEQUENCE [LARGE SCALE GENOMIC DNA]</scope>
    <source>
        <strain evidence="17 18">FWC-SCC4</strain>
    </source>
</reference>
<dbReference type="AlphaFoldDB" id="A0AA97I225"/>
<evidence type="ECO:0000256" key="5">
    <source>
        <dbReference type="ARBA" id="ARBA00022555"/>
    </source>
</evidence>
<comment type="catalytic activity">
    <reaction evidence="14 15">
        <text>tRNA(Met) + L-methionine + ATP = L-methionyl-tRNA(Met) + AMP + diphosphate</text>
        <dbReference type="Rhea" id="RHEA:13481"/>
        <dbReference type="Rhea" id="RHEA-COMP:9667"/>
        <dbReference type="Rhea" id="RHEA-COMP:9698"/>
        <dbReference type="ChEBI" id="CHEBI:30616"/>
        <dbReference type="ChEBI" id="CHEBI:33019"/>
        <dbReference type="ChEBI" id="CHEBI:57844"/>
        <dbReference type="ChEBI" id="CHEBI:78442"/>
        <dbReference type="ChEBI" id="CHEBI:78530"/>
        <dbReference type="ChEBI" id="CHEBI:456215"/>
        <dbReference type="EC" id="6.1.1.10"/>
    </reaction>
</comment>
<dbReference type="InterPro" id="IPR029038">
    <property type="entry name" value="MetRS_Zn"/>
</dbReference>
<dbReference type="FunFam" id="2.40.50.140:FF:000042">
    <property type="entry name" value="Methionine--tRNA ligase"/>
    <property type="match status" value="1"/>
</dbReference>
<evidence type="ECO:0000256" key="6">
    <source>
        <dbReference type="ARBA" id="ARBA00022598"/>
    </source>
</evidence>
<dbReference type="SUPFAM" id="SSF57770">
    <property type="entry name" value="Methionyl-tRNA synthetase (MetRS), Zn-domain"/>
    <property type="match status" value="1"/>
</dbReference>
<evidence type="ECO:0000256" key="1">
    <source>
        <dbReference type="ARBA" id="ARBA00003314"/>
    </source>
</evidence>
<dbReference type="Gene3D" id="1.10.730.10">
    <property type="entry name" value="Isoleucyl-tRNA Synthetase, Domain 1"/>
    <property type="match status" value="1"/>
</dbReference>
<dbReference type="Pfam" id="PF09334">
    <property type="entry name" value="tRNA-synt_1g"/>
    <property type="match status" value="1"/>
</dbReference>
<dbReference type="InterPro" id="IPR014729">
    <property type="entry name" value="Rossmann-like_a/b/a_fold"/>
</dbReference>
<evidence type="ECO:0000256" key="9">
    <source>
        <dbReference type="ARBA" id="ARBA00022833"/>
    </source>
</evidence>
<dbReference type="SUPFAM" id="SSF47323">
    <property type="entry name" value="Anticodon-binding domain of a subclass of class I aminoacyl-tRNA synthetases"/>
    <property type="match status" value="1"/>
</dbReference>
<organism evidence="17 18">
    <name type="scientific">Methanochimaera problematica</name>
    <dbReference type="NCBI Taxonomy" id="2609417"/>
    <lineage>
        <taxon>Archaea</taxon>
        <taxon>Methanobacteriati</taxon>
        <taxon>Methanobacteriota</taxon>
        <taxon>Stenosarchaea group</taxon>
        <taxon>Methanomicrobia</taxon>
        <taxon>Methanomicrobiales</taxon>
        <taxon>Methanomicrobiaceae</taxon>
        <taxon>Methanochimaera</taxon>
    </lineage>
</organism>
<dbReference type="InterPro" id="IPR009080">
    <property type="entry name" value="tRNAsynth_Ia_anticodon-bd"/>
</dbReference>
<comment type="cofactor">
    <cofactor evidence="15">
        <name>Zn(2+)</name>
        <dbReference type="ChEBI" id="CHEBI:29105"/>
    </cofactor>
    <text evidence="15">Binds 1 zinc ion per subunit.</text>
</comment>
<evidence type="ECO:0000256" key="13">
    <source>
        <dbReference type="ARBA" id="ARBA00023146"/>
    </source>
</evidence>
<evidence type="ECO:0000256" key="10">
    <source>
        <dbReference type="ARBA" id="ARBA00022840"/>
    </source>
</evidence>
<accession>A0AA97I225</accession>
<comment type="function">
    <text evidence="1 15">Is required not only for elongation of protein synthesis but also for the initiation of all mRNA translation through initiator tRNA(fMet) aminoacylation.</text>
</comment>
<dbReference type="InterPro" id="IPR033911">
    <property type="entry name" value="MetRS_core"/>
</dbReference>
<feature type="binding site" evidence="15">
    <location>
        <position position="156"/>
    </location>
    <ligand>
        <name>Zn(2+)</name>
        <dbReference type="ChEBI" id="CHEBI:29105"/>
    </ligand>
</feature>
<evidence type="ECO:0000256" key="2">
    <source>
        <dbReference type="ARBA" id="ARBA00004496"/>
    </source>
</evidence>
<evidence type="ECO:0000256" key="14">
    <source>
        <dbReference type="ARBA" id="ARBA00047364"/>
    </source>
</evidence>
<dbReference type="EC" id="6.1.1.10" evidence="15"/>
<dbReference type="Gene3D" id="2.20.28.20">
    <property type="entry name" value="Methionyl-tRNA synthetase, Zn-domain"/>
    <property type="match status" value="1"/>
</dbReference>
<keyword evidence="12 15" id="KW-0648">Protein biosynthesis</keyword>
<feature type="short sequence motif" description="'HIGH' region" evidence="15">
    <location>
        <begin position="13"/>
        <end position="23"/>
    </location>
</feature>
<dbReference type="GO" id="GO:0046872">
    <property type="term" value="F:metal ion binding"/>
    <property type="evidence" value="ECO:0007669"/>
    <property type="project" value="UniProtKB-KW"/>
</dbReference>
<dbReference type="GO" id="GO:0004825">
    <property type="term" value="F:methionine-tRNA ligase activity"/>
    <property type="evidence" value="ECO:0007669"/>
    <property type="project" value="UniProtKB-UniRule"/>
</dbReference>
<evidence type="ECO:0000256" key="7">
    <source>
        <dbReference type="ARBA" id="ARBA00022723"/>
    </source>
</evidence>
<sequence length="666" mass="75784">MSDTPLLVTCGLPYTNGPCHIGHLRTYIPADFFVRYLRHCGEEVVFVCGSDNHGTPIVISAESEGITPREMSERYNDHFDNTFKRMEIEFDRFGMTDDPANHKRTKEIVQKLINNGYIYKKVISQSYCPACKMFLPDRYVEGICPHCGEKARGDECDQGCGKHLEPGEIKDPICKVCGGKAKLRDQEHYFFKLSEFSQFLEEFLPNLKGTSNARNYAAGWIKEGLHDWCITRTLDWGVKFPGNDDLVVYVWVDAPIGYMAFTEEWAEKTGGNWEQFWKGDSPIIHFIGQDIIYHHCVFWPAILKGSGYSTPKAVVASGMVKIDDKTFSKSRGYVVWTNEDYLDLGLPADYLRYYLLSYTSHTKELNFSWKEFQTRVNNELVDTVGNFFYRTLHFTSKKLGGIPELEAEPEIIAKIEKTIEEVETAVREYEFKSAVESVMALASYGNSYIQTNAPWKLIKEDENSAKQVLRNCVQLVKALTILLDPVIPEKAQESWELLGYTDSVKEHPIKDALEGFDFSELPKPKIMFEKIEDEKIEAYEITLNKRIEEAVKKEQKNKEEDNMITIDEFANVELKIAKVIEAEQIEGSKKLLKIQVDLGDEKRQIVSGIAQNYTPEELKDMSVVVVTNLKPAKLFGVESNGMILAAGEKAALLTTIKDVLPGTKVL</sequence>
<dbReference type="GO" id="GO:0000049">
    <property type="term" value="F:tRNA binding"/>
    <property type="evidence" value="ECO:0007669"/>
    <property type="project" value="UniProtKB-UniRule"/>
</dbReference>
<gene>
    <name evidence="15 17" type="primary">metG</name>
    <name evidence="17" type="ORF">F1737_03345</name>
</gene>
<dbReference type="Pfam" id="PF01588">
    <property type="entry name" value="tRNA_bind"/>
    <property type="match status" value="1"/>
</dbReference>
<dbReference type="InterPro" id="IPR041872">
    <property type="entry name" value="Anticodon_Met"/>
</dbReference>
<dbReference type="Pfam" id="PF19303">
    <property type="entry name" value="Anticodon_3"/>
    <property type="match status" value="1"/>
</dbReference>
<feature type="short sequence motif" description="'KMSKS' region" evidence="15">
    <location>
        <begin position="326"/>
        <end position="330"/>
    </location>
</feature>
<name>A0AA97I225_9EURY</name>
<dbReference type="InterPro" id="IPR015413">
    <property type="entry name" value="Methionyl/Leucyl_tRNA_Synth"/>
</dbReference>
<keyword evidence="18" id="KW-1185">Reference proteome</keyword>
<dbReference type="Gene3D" id="2.40.50.140">
    <property type="entry name" value="Nucleic acid-binding proteins"/>
    <property type="match status" value="1"/>
</dbReference>
<feature type="binding site" evidence="15">
    <location>
        <position position="147"/>
    </location>
    <ligand>
        <name>Zn(2+)</name>
        <dbReference type="ChEBI" id="CHEBI:29105"/>
    </ligand>
</feature>
<keyword evidence="10 15" id="KW-0067">ATP-binding</keyword>
<feature type="domain" description="TRNA-binding" evidence="16">
    <location>
        <begin position="568"/>
        <end position="666"/>
    </location>
</feature>
<comment type="subcellular location">
    <subcellularLocation>
        <location evidence="2 15">Cytoplasm</location>
    </subcellularLocation>
</comment>
<dbReference type="CDD" id="cd07957">
    <property type="entry name" value="Anticodon_Ia_Met"/>
    <property type="match status" value="1"/>
</dbReference>